<dbReference type="PANTHER" id="PTHR31435:SF10">
    <property type="entry name" value="BSR4717 PROTEIN"/>
    <property type="match status" value="1"/>
</dbReference>
<evidence type="ECO:0000313" key="3">
    <source>
        <dbReference type="Proteomes" id="UP000321103"/>
    </source>
</evidence>
<proteinExistence type="predicted"/>
<feature type="domain" description="N-acetyltransferase" evidence="1">
    <location>
        <begin position="19"/>
        <end position="106"/>
    </location>
</feature>
<reference evidence="2 3" key="1">
    <citation type="submission" date="2019-07" db="EMBL/GenBank/DDBJ databases">
        <title>Whole genome shotgun sequence of Kocuria turfanensis NBRC 107627.</title>
        <authorList>
            <person name="Hosoyama A."/>
            <person name="Uohara A."/>
            <person name="Ohji S."/>
            <person name="Ichikawa N."/>
        </authorList>
    </citation>
    <scope>NUCLEOTIDE SEQUENCE [LARGE SCALE GENOMIC DNA]</scope>
    <source>
        <strain evidence="2 3">NBRC 107627</strain>
    </source>
</reference>
<keyword evidence="3" id="KW-1185">Reference proteome</keyword>
<dbReference type="Pfam" id="PF14542">
    <property type="entry name" value="Acetyltransf_CG"/>
    <property type="match status" value="1"/>
</dbReference>
<sequence length="130" mass="15027">MTAPHPDPAIRDDEQLRVVENADLDRYELWNGEQFIGFEGFQKHEDGTVELQHTIIGEQFGRQGYARTLVTLLLEGFRAQGTTVRPTCTYVQDYLHRFPQYQDLIAAGRALPPAPAVKEKRRRWALHRSH</sequence>
<dbReference type="InterPro" id="IPR045057">
    <property type="entry name" value="Gcn5-rel_NAT"/>
</dbReference>
<dbReference type="SUPFAM" id="SSF55729">
    <property type="entry name" value="Acyl-CoA N-acyltransferases (Nat)"/>
    <property type="match status" value="1"/>
</dbReference>
<gene>
    <name evidence="2" type="ORF">KTU01_10820</name>
</gene>
<dbReference type="InterPro" id="IPR031165">
    <property type="entry name" value="GNAT_YJDJ"/>
</dbReference>
<dbReference type="PROSITE" id="PS51729">
    <property type="entry name" value="GNAT_YJDJ"/>
    <property type="match status" value="1"/>
</dbReference>
<dbReference type="RefSeq" id="WP_062734989.1">
    <property type="nucleotide sequence ID" value="NZ_BJZS01000029.1"/>
</dbReference>
<comment type="caution">
    <text evidence="2">The sequence shown here is derived from an EMBL/GenBank/DDBJ whole genome shotgun (WGS) entry which is preliminary data.</text>
</comment>
<name>A0A512IB83_9MICC</name>
<accession>A0A512IB83</accession>
<dbReference type="STRING" id="388357.GCA_001580365_01200"/>
<dbReference type="PANTHER" id="PTHR31435">
    <property type="entry name" value="PROTEIN NATD1"/>
    <property type="match status" value="1"/>
</dbReference>
<organism evidence="2 3">
    <name type="scientific">Kocuria turfanensis</name>
    <dbReference type="NCBI Taxonomy" id="388357"/>
    <lineage>
        <taxon>Bacteria</taxon>
        <taxon>Bacillati</taxon>
        <taxon>Actinomycetota</taxon>
        <taxon>Actinomycetes</taxon>
        <taxon>Micrococcales</taxon>
        <taxon>Micrococcaceae</taxon>
        <taxon>Kocuria</taxon>
    </lineage>
</organism>
<dbReference type="Gene3D" id="3.40.630.30">
    <property type="match status" value="1"/>
</dbReference>
<dbReference type="Proteomes" id="UP000321103">
    <property type="component" value="Unassembled WGS sequence"/>
</dbReference>
<dbReference type="AlphaFoldDB" id="A0A512IB83"/>
<dbReference type="InterPro" id="IPR016181">
    <property type="entry name" value="Acyl_CoA_acyltransferase"/>
</dbReference>
<evidence type="ECO:0000313" key="2">
    <source>
        <dbReference type="EMBL" id="GEO94959.1"/>
    </source>
</evidence>
<dbReference type="EMBL" id="BJZS01000029">
    <property type="protein sequence ID" value="GEO94959.1"/>
    <property type="molecule type" value="Genomic_DNA"/>
</dbReference>
<protein>
    <recommendedName>
        <fullName evidence="1">N-acetyltransferase domain-containing protein</fullName>
    </recommendedName>
</protein>
<evidence type="ECO:0000259" key="1">
    <source>
        <dbReference type="PROSITE" id="PS51729"/>
    </source>
</evidence>